<feature type="region of interest" description="Disordered" evidence="1">
    <location>
        <begin position="754"/>
        <end position="953"/>
    </location>
</feature>
<feature type="region of interest" description="Disordered" evidence="1">
    <location>
        <begin position="145"/>
        <end position="177"/>
    </location>
</feature>
<feature type="compositionally biased region" description="Pro residues" evidence="1">
    <location>
        <begin position="903"/>
        <end position="927"/>
    </location>
</feature>
<evidence type="ECO:0000256" key="1">
    <source>
        <dbReference type="SAM" id="MobiDB-lite"/>
    </source>
</evidence>
<proteinExistence type="predicted"/>
<name>A0A5A9NN74_9TELE</name>
<dbReference type="AlphaFoldDB" id="A0A5A9NN74"/>
<evidence type="ECO:0000313" key="2">
    <source>
        <dbReference type="EMBL" id="KAA0710898.1"/>
    </source>
</evidence>
<keyword evidence="3" id="KW-1185">Reference proteome</keyword>
<organism evidence="2 3">
    <name type="scientific">Triplophysa tibetana</name>
    <dbReference type="NCBI Taxonomy" id="1572043"/>
    <lineage>
        <taxon>Eukaryota</taxon>
        <taxon>Metazoa</taxon>
        <taxon>Chordata</taxon>
        <taxon>Craniata</taxon>
        <taxon>Vertebrata</taxon>
        <taxon>Euteleostomi</taxon>
        <taxon>Actinopterygii</taxon>
        <taxon>Neopterygii</taxon>
        <taxon>Teleostei</taxon>
        <taxon>Ostariophysi</taxon>
        <taxon>Cypriniformes</taxon>
        <taxon>Nemacheilidae</taxon>
        <taxon>Triplophysa</taxon>
    </lineage>
</organism>
<feature type="region of interest" description="Disordered" evidence="1">
    <location>
        <begin position="1078"/>
        <end position="1102"/>
    </location>
</feature>
<gene>
    <name evidence="2" type="ORF">E1301_Tti002994</name>
</gene>
<feature type="compositionally biased region" description="Basic and acidic residues" evidence="1">
    <location>
        <begin position="754"/>
        <end position="771"/>
    </location>
</feature>
<evidence type="ECO:0000313" key="3">
    <source>
        <dbReference type="Proteomes" id="UP000324632"/>
    </source>
</evidence>
<feature type="compositionally biased region" description="Polar residues" evidence="1">
    <location>
        <begin position="1078"/>
        <end position="1097"/>
    </location>
</feature>
<dbReference type="GO" id="GO:0007224">
    <property type="term" value="P:smoothened signaling pathway"/>
    <property type="evidence" value="ECO:0007669"/>
    <property type="project" value="InterPro"/>
</dbReference>
<reference evidence="2 3" key="1">
    <citation type="journal article" date="2019" name="Mol. Ecol. Resour.">
        <title>Chromosome-level genome assembly of Triplophysa tibetana, a fish adapted to the harsh high-altitude environment of the Tibetan Plateau.</title>
        <authorList>
            <person name="Yang X."/>
            <person name="Liu H."/>
            <person name="Ma Z."/>
            <person name="Zou Y."/>
            <person name="Zou M."/>
            <person name="Mao Y."/>
            <person name="Li X."/>
            <person name="Wang H."/>
            <person name="Chen T."/>
            <person name="Wang W."/>
            <person name="Yang R."/>
        </authorList>
    </citation>
    <scope>NUCLEOTIDE SEQUENCE [LARGE SCALE GENOMIC DNA]</scope>
    <source>
        <strain evidence="2">TTIB1903HZAU</strain>
        <tissue evidence="2">Muscle</tissue>
    </source>
</reference>
<feature type="region of interest" description="Disordered" evidence="1">
    <location>
        <begin position="487"/>
        <end position="512"/>
    </location>
</feature>
<comment type="caution">
    <text evidence="2">The sequence shown here is derived from an EMBL/GenBank/DDBJ whole genome shotgun (WGS) entry which is preliminary data.</text>
</comment>
<feature type="compositionally biased region" description="Low complexity" evidence="1">
    <location>
        <begin position="928"/>
        <end position="952"/>
    </location>
</feature>
<feature type="compositionally biased region" description="Basic and acidic residues" evidence="1">
    <location>
        <begin position="95"/>
        <end position="110"/>
    </location>
</feature>
<dbReference type="GO" id="GO:0036064">
    <property type="term" value="C:ciliary basal body"/>
    <property type="evidence" value="ECO:0007669"/>
    <property type="project" value="TreeGrafter"/>
</dbReference>
<dbReference type="Proteomes" id="UP000324632">
    <property type="component" value="Chromosome 15"/>
</dbReference>
<feature type="compositionally biased region" description="Polar residues" evidence="1">
    <location>
        <begin position="151"/>
        <end position="162"/>
    </location>
</feature>
<dbReference type="Pfam" id="PF15324">
    <property type="entry name" value="TALPID3"/>
    <property type="match status" value="1"/>
</dbReference>
<dbReference type="EMBL" id="SOYY01000015">
    <property type="protein sequence ID" value="KAA0710898.1"/>
    <property type="molecule type" value="Genomic_DNA"/>
</dbReference>
<feature type="compositionally biased region" description="Polar residues" evidence="1">
    <location>
        <begin position="68"/>
        <end position="92"/>
    </location>
</feature>
<accession>A0A5A9NN74</accession>
<dbReference type="GO" id="GO:0005814">
    <property type="term" value="C:centriole"/>
    <property type="evidence" value="ECO:0007669"/>
    <property type="project" value="TreeGrafter"/>
</dbReference>
<dbReference type="PANTHER" id="PTHR15721">
    <property type="entry name" value="KIAA0586 PROTEIN"/>
    <property type="match status" value="1"/>
</dbReference>
<feature type="compositionally biased region" description="Low complexity" evidence="1">
    <location>
        <begin position="304"/>
        <end position="314"/>
    </location>
</feature>
<feature type="region of interest" description="Disordered" evidence="1">
    <location>
        <begin position="297"/>
        <end position="355"/>
    </location>
</feature>
<protein>
    <submittedName>
        <fullName evidence="2">Protein TALPID3</fullName>
    </submittedName>
</protein>
<feature type="region of interest" description="Disordered" evidence="1">
    <location>
        <begin position="1"/>
        <end position="122"/>
    </location>
</feature>
<sequence>METPAPRKVVPKPTNWTSSSKAIKPQRTSNKTQGNGRLEDQNRNKQRSPERCDVQSVGVKRFAMATADNGQPEQSRSTQMSPTASRSGNQGPSEPDVKQRSKLEDQREQTHMASSSSAVQRAGEMLRDLGQLKNEMSRLMQSADAFPAQHAKSTQNSRSSHLTPFNPVPPPSTTPISMPSDPVDAIPTRAVPLNRPSILKSIQPPTSMFEDAGQVLRLVRQRKKVLEENMLAILRAKDGEVLHAQLEALSKNRDVSKELRIKKTVDAWINTLRKEIQDELARESSVSEKRIVESNNAAVTKMVQQGQGSGSSRRAGARGGGRGGGETSATEKKTSLRGSVRAQAENTLPHGKQPTVCVRTKPEVNQETPVVMKTQDDHEYLAKLYGKALYEGHRRTLKKAPYLRFTSPTLKSKSQRPKVIETVRGVVMKSSKTQTSPSVDAVSGLQPSVSEPHFLFSPSDSAQQHQPGSPVRGYLIPMAIPLGKPRVDSQAPVPSQITIGDLPPATIAEPKPAPVIRKPNTILLEVQSKPKKRRPQLEIQVQPGVNIESVLCSGPTSSAPSISADPILPPPIIDLLDLCLYVIGSQAVEEHHAHEDEEENIFPGTNFLEVADISQETHVGDSPVELKGVPSPPAALYHGPAFPPQPHRSTPLTEPVLNNILQRETLENRLVDWVEQQLMARMITEMFPQPAQADPASQSELENSVTSDIVETAGGAGLQLFVDAGVPVDSELIRECVNEVLTETVALMLGQRETQRDPAEHAHTQETHTQEEVTLVPTPVSTPEPILIEPPSPVRTPDLSEHPSALSLEENQPQKLTSPGPARIPVDTPTATPIPSPIRVDTPSPPPASQSPESNSLLNRPGEDTELPLQEEEPHSEREDEQPPPIVMSAAREDEEESVIPTLSPPPSKPQTAPPPPFPVIREPPLPSSAAGSESSSTEESSSSSSDTVTETAARHISEGELLFSHGQMAAVRALNEEGIILPNWLSSLNSSMHGVQDMDYDPPSEGQVIRGPRLQAHHDPILSLLARMDHGPVSQLQQPERWWVEESSGEISEGQRPLLNAAEESVLTGHSLIAQQRTAQPRNTEVSPHATLTSPGQVLPDHTGALADESELSVTLRSSREPKEAEVYHVIPVSSPQPEDTEHQQRTETRQMVHRPAAILVRQYRDEEEPDTRPAKFLFIVMLHRTFPSSDLQMLQSNFTAQLRAATLLRHGSRDITVAGFGG</sequence>
<feature type="compositionally biased region" description="Polar residues" evidence="1">
    <location>
        <begin position="14"/>
        <end position="35"/>
    </location>
</feature>
<dbReference type="PANTHER" id="PTHR15721:SF2">
    <property type="entry name" value="PROTEIN TALPID3"/>
    <property type="match status" value="1"/>
</dbReference>
<dbReference type="InterPro" id="IPR029246">
    <property type="entry name" value="TALPID3"/>
</dbReference>
<feature type="compositionally biased region" description="Basic and acidic residues" evidence="1">
    <location>
        <begin position="37"/>
        <end position="53"/>
    </location>
</feature>
<feature type="compositionally biased region" description="Gly residues" evidence="1">
    <location>
        <begin position="317"/>
        <end position="326"/>
    </location>
</feature>